<reference evidence="4" key="1">
    <citation type="submission" date="2022-11" db="UniProtKB">
        <authorList>
            <consortium name="WormBaseParasite"/>
        </authorList>
    </citation>
    <scope>IDENTIFICATION</scope>
</reference>
<feature type="region of interest" description="Disordered" evidence="1">
    <location>
        <begin position="138"/>
        <end position="165"/>
    </location>
</feature>
<evidence type="ECO:0000313" key="4">
    <source>
        <dbReference type="WBParaSite" id="ACRNAN_scaffold21790.g20683.t1"/>
    </source>
</evidence>
<accession>A0A914DCJ5</accession>
<dbReference type="AlphaFoldDB" id="A0A914DCJ5"/>
<dbReference type="WBParaSite" id="ACRNAN_scaffold21790.g20683.t1">
    <property type="protein sequence ID" value="ACRNAN_scaffold21790.g20683.t1"/>
    <property type="gene ID" value="ACRNAN_scaffold21790.g20683"/>
</dbReference>
<sequence>MISILVIVIAFVYNTNDCDYDGYTGSYDGDCDNGDDSTISVGAQIACIVIGLLYFALFIIRMISQALQLKIRNYWIYILSKKNASNATTAPSPPPYQPNVEANPPGFSPGQVYSVSNQVPNQSVGSSLQIPRAQTPAHFQQNLGNSPNKSSTYPTKNLDSDDAWT</sequence>
<evidence type="ECO:0000256" key="2">
    <source>
        <dbReference type="SAM" id="Phobius"/>
    </source>
</evidence>
<feature type="region of interest" description="Disordered" evidence="1">
    <location>
        <begin position="85"/>
        <end position="114"/>
    </location>
</feature>
<dbReference type="Proteomes" id="UP000887540">
    <property type="component" value="Unplaced"/>
</dbReference>
<evidence type="ECO:0000313" key="3">
    <source>
        <dbReference type="Proteomes" id="UP000887540"/>
    </source>
</evidence>
<keyword evidence="2" id="KW-1133">Transmembrane helix</keyword>
<name>A0A914DCJ5_9BILA</name>
<feature type="transmembrane region" description="Helical" evidence="2">
    <location>
        <begin position="41"/>
        <end position="63"/>
    </location>
</feature>
<protein>
    <submittedName>
        <fullName evidence="4">Uncharacterized protein</fullName>
    </submittedName>
</protein>
<organism evidence="3 4">
    <name type="scientific">Acrobeloides nanus</name>
    <dbReference type="NCBI Taxonomy" id="290746"/>
    <lineage>
        <taxon>Eukaryota</taxon>
        <taxon>Metazoa</taxon>
        <taxon>Ecdysozoa</taxon>
        <taxon>Nematoda</taxon>
        <taxon>Chromadorea</taxon>
        <taxon>Rhabditida</taxon>
        <taxon>Tylenchina</taxon>
        <taxon>Cephalobomorpha</taxon>
        <taxon>Cephaloboidea</taxon>
        <taxon>Cephalobidae</taxon>
        <taxon>Acrobeloides</taxon>
    </lineage>
</organism>
<keyword evidence="2" id="KW-0472">Membrane</keyword>
<keyword evidence="2" id="KW-0812">Transmembrane</keyword>
<feature type="compositionally biased region" description="Polar residues" evidence="1">
    <location>
        <begin position="138"/>
        <end position="157"/>
    </location>
</feature>
<proteinExistence type="predicted"/>
<evidence type="ECO:0000256" key="1">
    <source>
        <dbReference type="SAM" id="MobiDB-lite"/>
    </source>
</evidence>
<keyword evidence="3" id="KW-1185">Reference proteome</keyword>